<dbReference type="InterPro" id="IPR032710">
    <property type="entry name" value="NTF2-like_dom_sf"/>
</dbReference>
<comment type="caution">
    <text evidence="2">The sequence shown here is derived from an EMBL/GenBank/DDBJ whole genome shotgun (WGS) entry which is preliminary data.</text>
</comment>
<sequence>MTTLQQPGSIERAIALADINATVHRYAYLARDNLDWDSFAETLRPEVRFHLPNGVTISSTEWKQILQNEQTKYIRHHLTTINIDFPKNGEAQASAQFLALTDWSTCDHWGEWQFTLTPDGEKGWLISEMKILLEGTDPKGWAASKYKHAESE</sequence>
<evidence type="ECO:0000313" key="3">
    <source>
        <dbReference type="Proteomes" id="UP001152049"/>
    </source>
</evidence>
<gene>
    <name evidence="2" type="ORF">NW762_014742</name>
</gene>
<dbReference type="SUPFAM" id="SSF54427">
    <property type="entry name" value="NTF2-like"/>
    <property type="match status" value="1"/>
</dbReference>
<reference evidence="2" key="1">
    <citation type="submission" date="2022-09" db="EMBL/GenBank/DDBJ databases">
        <title>Fusarium specimens isolated from Avocado Roots.</title>
        <authorList>
            <person name="Stajich J."/>
            <person name="Roper C."/>
            <person name="Heimlech-Rivalta G."/>
        </authorList>
    </citation>
    <scope>NUCLEOTIDE SEQUENCE</scope>
    <source>
        <strain evidence="2">CF00136</strain>
    </source>
</reference>
<dbReference type="Proteomes" id="UP001152049">
    <property type="component" value="Unassembled WGS sequence"/>
</dbReference>
<keyword evidence="3" id="KW-1185">Reference proteome</keyword>
<evidence type="ECO:0000313" key="2">
    <source>
        <dbReference type="EMBL" id="KAJ4243861.1"/>
    </source>
</evidence>
<dbReference type="Pfam" id="PF13577">
    <property type="entry name" value="SnoaL_4"/>
    <property type="match status" value="1"/>
</dbReference>
<organism evidence="2 3">
    <name type="scientific">Fusarium torreyae</name>
    <dbReference type="NCBI Taxonomy" id="1237075"/>
    <lineage>
        <taxon>Eukaryota</taxon>
        <taxon>Fungi</taxon>
        <taxon>Dikarya</taxon>
        <taxon>Ascomycota</taxon>
        <taxon>Pezizomycotina</taxon>
        <taxon>Sordariomycetes</taxon>
        <taxon>Hypocreomycetidae</taxon>
        <taxon>Hypocreales</taxon>
        <taxon>Nectriaceae</taxon>
        <taxon>Fusarium</taxon>
    </lineage>
</organism>
<dbReference type="OrthoDB" id="4119873at2759"/>
<feature type="domain" description="SnoaL-like" evidence="1">
    <location>
        <begin position="15"/>
        <end position="130"/>
    </location>
</feature>
<name>A0A9W8V953_9HYPO</name>
<accession>A0A9W8V953</accession>
<evidence type="ECO:0000259" key="1">
    <source>
        <dbReference type="Pfam" id="PF13577"/>
    </source>
</evidence>
<proteinExistence type="predicted"/>
<dbReference type="EMBL" id="JAOQAZ010000054">
    <property type="protein sequence ID" value="KAJ4243861.1"/>
    <property type="molecule type" value="Genomic_DNA"/>
</dbReference>
<dbReference type="Gene3D" id="3.10.450.50">
    <property type="match status" value="1"/>
</dbReference>
<protein>
    <recommendedName>
        <fullName evidence="1">SnoaL-like domain-containing protein</fullName>
    </recommendedName>
</protein>
<dbReference type="InterPro" id="IPR037401">
    <property type="entry name" value="SnoaL-like"/>
</dbReference>
<dbReference type="AlphaFoldDB" id="A0A9W8V953"/>